<dbReference type="InterPro" id="IPR005750">
    <property type="entry name" value="UDP_GlcNAc_COvinyl_MurA"/>
</dbReference>
<keyword evidence="5 16" id="KW-0808">Transferase</keyword>
<evidence type="ECO:0000256" key="2">
    <source>
        <dbReference type="ARBA" id="ARBA00004752"/>
    </source>
</evidence>
<dbReference type="GO" id="GO:0009252">
    <property type="term" value="P:peptidoglycan biosynthetic process"/>
    <property type="evidence" value="ECO:0007669"/>
    <property type="project" value="UniProtKB-UniRule"/>
</dbReference>
<keyword evidence="17" id="KW-1185">Reference proteome</keyword>
<sequence length="329" mass="34636">MGSSIFLMGPLMARCGEVTVSKPGGCVIGQRPIDFHLRGLRALGARIEESHGLIRCHAKRLVGTHIVLDFPSVGATENLLMAATLADGTTVIENAAREPEVEDLANFLIACGADVRGAGTGRIEVRGRSRLAEASYTVIPDRIVAGTVMAMVAAAGGEVRLVGARADHLGVVLQKLRDAGVRTEVDHDIISVICEETPSAVDIRTAPYPGFPTDLQAPFMAFLTIAKGTSIVQESVFEARFKHVDELVRMGANVSVDLRTAIVRGVPRLSGARVAAADLRGGAALVVAGVAAHGVTEVEGLRHIDRGYEDMASLLRALGARVARVQGAE</sequence>
<feature type="domain" description="Enolpyruvate transferase" evidence="15">
    <location>
        <begin position="1"/>
        <end position="311"/>
    </location>
</feature>
<evidence type="ECO:0000256" key="14">
    <source>
        <dbReference type="NCBIfam" id="TIGR01072"/>
    </source>
</evidence>
<comment type="subcellular location">
    <subcellularLocation>
        <location evidence="1">Cytoplasm</location>
    </subcellularLocation>
</comment>
<evidence type="ECO:0000256" key="5">
    <source>
        <dbReference type="ARBA" id="ARBA00022679"/>
    </source>
</evidence>
<keyword evidence="6" id="KW-0133">Cell shape</keyword>
<proteinExistence type="inferred from homology"/>
<evidence type="ECO:0000256" key="9">
    <source>
        <dbReference type="ARBA" id="ARBA00023316"/>
    </source>
</evidence>
<dbReference type="EMBL" id="FTOO01000009">
    <property type="protein sequence ID" value="SIT00298.1"/>
    <property type="molecule type" value="Genomic_DNA"/>
</dbReference>
<evidence type="ECO:0000256" key="8">
    <source>
        <dbReference type="ARBA" id="ARBA00023306"/>
    </source>
</evidence>
<reference evidence="17" key="1">
    <citation type="submission" date="2017-01" db="EMBL/GenBank/DDBJ databases">
        <authorList>
            <person name="Varghese N."/>
            <person name="Submissions S."/>
        </authorList>
    </citation>
    <scope>NUCLEOTIDE SEQUENCE [LARGE SCALE GENOMIC DNA]</scope>
    <source>
        <strain evidence="17">DSM 16176</strain>
    </source>
</reference>
<dbReference type="PANTHER" id="PTHR43783">
    <property type="entry name" value="UDP-N-ACETYLGLUCOSAMINE 1-CARBOXYVINYLTRANSFERASE"/>
    <property type="match status" value="1"/>
</dbReference>
<evidence type="ECO:0000256" key="10">
    <source>
        <dbReference type="ARBA" id="ARBA00038367"/>
    </source>
</evidence>
<dbReference type="GO" id="GO:0005737">
    <property type="term" value="C:cytoplasm"/>
    <property type="evidence" value="ECO:0007669"/>
    <property type="project" value="UniProtKB-SubCell"/>
</dbReference>
<protein>
    <recommendedName>
        <fullName evidence="12 14">UDP-N-acetylglucosamine 1-carboxyvinyltransferase</fullName>
        <ecNumber evidence="11 14">2.5.1.7</ecNumber>
    </recommendedName>
</protein>
<evidence type="ECO:0000256" key="4">
    <source>
        <dbReference type="ARBA" id="ARBA00022618"/>
    </source>
</evidence>
<evidence type="ECO:0000259" key="15">
    <source>
        <dbReference type="Pfam" id="PF00275"/>
    </source>
</evidence>
<keyword evidence="3" id="KW-0963">Cytoplasm</keyword>
<dbReference type="InterPro" id="IPR050068">
    <property type="entry name" value="MurA_subfamily"/>
</dbReference>
<organism evidence="16 17">
    <name type="scientific">Alicyclobacillus vulcanalis</name>
    <dbReference type="NCBI Taxonomy" id="252246"/>
    <lineage>
        <taxon>Bacteria</taxon>
        <taxon>Bacillati</taxon>
        <taxon>Bacillota</taxon>
        <taxon>Bacilli</taxon>
        <taxon>Bacillales</taxon>
        <taxon>Alicyclobacillaceae</taxon>
        <taxon>Alicyclobacillus</taxon>
    </lineage>
</organism>
<evidence type="ECO:0000256" key="11">
    <source>
        <dbReference type="ARBA" id="ARBA00039108"/>
    </source>
</evidence>
<evidence type="ECO:0000256" key="7">
    <source>
        <dbReference type="ARBA" id="ARBA00022984"/>
    </source>
</evidence>
<dbReference type="STRING" id="252246.SAMN05421799_10983"/>
<keyword evidence="4" id="KW-0132">Cell division</keyword>
<keyword evidence="9" id="KW-0961">Cell wall biogenesis/degradation</keyword>
<dbReference type="CDD" id="cd01555">
    <property type="entry name" value="UdpNAET"/>
    <property type="match status" value="1"/>
</dbReference>
<evidence type="ECO:0000313" key="16">
    <source>
        <dbReference type="EMBL" id="SIT00298.1"/>
    </source>
</evidence>
<accession>A0A1N7NPW9</accession>
<dbReference type="InterPro" id="IPR001986">
    <property type="entry name" value="Enolpyruvate_Tfrase_dom"/>
</dbReference>
<dbReference type="GO" id="GO:0008760">
    <property type="term" value="F:UDP-N-acetylglucosamine 1-carboxyvinyltransferase activity"/>
    <property type="evidence" value="ECO:0007669"/>
    <property type="project" value="UniProtKB-UniRule"/>
</dbReference>
<dbReference type="GO" id="GO:0019277">
    <property type="term" value="P:UDP-N-acetylgalactosamine biosynthetic process"/>
    <property type="evidence" value="ECO:0007669"/>
    <property type="project" value="InterPro"/>
</dbReference>
<dbReference type="SUPFAM" id="SSF55205">
    <property type="entry name" value="EPT/RTPC-like"/>
    <property type="match status" value="1"/>
</dbReference>
<keyword evidence="7" id="KW-0573">Peptidoglycan synthesis</keyword>
<dbReference type="OrthoDB" id="9803760at2"/>
<gene>
    <name evidence="16" type="ORF">SAMN05421799_10983</name>
</gene>
<dbReference type="AlphaFoldDB" id="A0A1N7NPW9"/>
<dbReference type="GO" id="GO:0051301">
    <property type="term" value="P:cell division"/>
    <property type="evidence" value="ECO:0007669"/>
    <property type="project" value="UniProtKB-KW"/>
</dbReference>
<dbReference type="GO" id="GO:0071555">
    <property type="term" value="P:cell wall organization"/>
    <property type="evidence" value="ECO:0007669"/>
    <property type="project" value="UniProtKB-KW"/>
</dbReference>
<dbReference type="EC" id="2.5.1.7" evidence="11 14"/>
<evidence type="ECO:0000256" key="13">
    <source>
        <dbReference type="ARBA" id="ARBA00047527"/>
    </source>
</evidence>
<comment type="similarity">
    <text evidence="10">Belongs to the EPSP synthase family. MurA subfamily.</text>
</comment>
<dbReference type="PANTHER" id="PTHR43783:SF1">
    <property type="entry name" value="UDP-N-ACETYLGLUCOSAMINE 1-CARBOXYVINYLTRANSFERASE"/>
    <property type="match status" value="1"/>
</dbReference>
<evidence type="ECO:0000313" key="17">
    <source>
        <dbReference type="Proteomes" id="UP000186156"/>
    </source>
</evidence>
<comment type="catalytic activity">
    <reaction evidence="13">
        <text>phosphoenolpyruvate + UDP-N-acetyl-alpha-D-glucosamine = UDP-N-acetyl-3-O-(1-carboxyvinyl)-alpha-D-glucosamine + phosphate</text>
        <dbReference type="Rhea" id="RHEA:18681"/>
        <dbReference type="ChEBI" id="CHEBI:43474"/>
        <dbReference type="ChEBI" id="CHEBI:57705"/>
        <dbReference type="ChEBI" id="CHEBI:58702"/>
        <dbReference type="ChEBI" id="CHEBI:68483"/>
        <dbReference type="EC" id="2.5.1.7"/>
    </reaction>
</comment>
<keyword evidence="8" id="KW-0131">Cell cycle</keyword>
<dbReference type="NCBIfam" id="TIGR01072">
    <property type="entry name" value="murA"/>
    <property type="match status" value="1"/>
</dbReference>
<dbReference type="InterPro" id="IPR036968">
    <property type="entry name" value="Enolpyruvate_Tfrase_sf"/>
</dbReference>
<dbReference type="GO" id="GO:0008360">
    <property type="term" value="P:regulation of cell shape"/>
    <property type="evidence" value="ECO:0007669"/>
    <property type="project" value="UniProtKB-KW"/>
</dbReference>
<dbReference type="Gene3D" id="3.65.10.10">
    <property type="entry name" value="Enolpyruvate transferase domain"/>
    <property type="match status" value="2"/>
</dbReference>
<dbReference type="InterPro" id="IPR013792">
    <property type="entry name" value="RNA3'P_cycl/enolpyr_Trfase_a/b"/>
</dbReference>
<evidence type="ECO:0000256" key="6">
    <source>
        <dbReference type="ARBA" id="ARBA00022960"/>
    </source>
</evidence>
<evidence type="ECO:0000256" key="3">
    <source>
        <dbReference type="ARBA" id="ARBA00022490"/>
    </source>
</evidence>
<evidence type="ECO:0000256" key="1">
    <source>
        <dbReference type="ARBA" id="ARBA00004496"/>
    </source>
</evidence>
<dbReference type="Pfam" id="PF00275">
    <property type="entry name" value="EPSP_synthase"/>
    <property type="match status" value="1"/>
</dbReference>
<name>A0A1N7NPW9_9BACL</name>
<dbReference type="Proteomes" id="UP000186156">
    <property type="component" value="Unassembled WGS sequence"/>
</dbReference>
<evidence type="ECO:0000256" key="12">
    <source>
        <dbReference type="ARBA" id="ARBA00039754"/>
    </source>
</evidence>
<dbReference type="NCBIfam" id="NF006873">
    <property type="entry name" value="PRK09369.1"/>
    <property type="match status" value="1"/>
</dbReference>
<comment type="pathway">
    <text evidence="2">Cell wall biogenesis; peptidoglycan biosynthesis.</text>
</comment>